<evidence type="ECO:0000313" key="2">
    <source>
        <dbReference type="EnsemblMetazoa" id="Aqu2.1.17240_001"/>
    </source>
</evidence>
<name>A0A1X7TQL1_AMPQE</name>
<dbReference type="InterPro" id="IPR013103">
    <property type="entry name" value="RVT_2"/>
</dbReference>
<dbReference type="InParanoid" id="A0A1X7TQL1"/>
<proteinExistence type="predicted"/>
<sequence>MNVMSAFLNGDLQEVYMSQPKGFQVKGKEHLVYKLKRILYELKQAPRCWNMTLDHLFKKDGICTNQK</sequence>
<reference evidence="2" key="1">
    <citation type="submission" date="2017-05" db="UniProtKB">
        <authorList>
            <consortium name="EnsemblMetazoa"/>
        </authorList>
    </citation>
    <scope>IDENTIFICATION</scope>
</reference>
<dbReference type="AlphaFoldDB" id="A0A1X7TQL1"/>
<evidence type="ECO:0000259" key="1">
    <source>
        <dbReference type="Pfam" id="PF07727"/>
    </source>
</evidence>
<dbReference type="EnsemblMetazoa" id="Aqu2.1.17240_001">
    <property type="protein sequence ID" value="Aqu2.1.17240_001"/>
    <property type="gene ID" value="Aqu2.1.17240"/>
</dbReference>
<accession>A0A1X7TQL1</accession>
<dbReference type="eggNOG" id="KOG0017">
    <property type="taxonomic scope" value="Eukaryota"/>
</dbReference>
<organism evidence="2">
    <name type="scientific">Amphimedon queenslandica</name>
    <name type="common">Sponge</name>
    <dbReference type="NCBI Taxonomy" id="400682"/>
    <lineage>
        <taxon>Eukaryota</taxon>
        <taxon>Metazoa</taxon>
        <taxon>Porifera</taxon>
        <taxon>Demospongiae</taxon>
        <taxon>Heteroscleromorpha</taxon>
        <taxon>Haplosclerida</taxon>
        <taxon>Niphatidae</taxon>
        <taxon>Amphimedon</taxon>
    </lineage>
</organism>
<feature type="domain" description="Reverse transcriptase Ty1/copia-type" evidence="1">
    <location>
        <begin position="1"/>
        <end position="60"/>
    </location>
</feature>
<dbReference type="STRING" id="400682.A0A1X7TQL1"/>
<dbReference type="Pfam" id="PF07727">
    <property type="entry name" value="RVT_2"/>
    <property type="match status" value="1"/>
</dbReference>
<protein>
    <recommendedName>
        <fullName evidence="1">Reverse transcriptase Ty1/copia-type domain-containing protein</fullName>
    </recommendedName>
</protein>